<dbReference type="GO" id="GO:0006164">
    <property type="term" value="P:purine nucleotide biosynthetic process"/>
    <property type="evidence" value="ECO:0007669"/>
    <property type="project" value="TreeGrafter"/>
</dbReference>
<keyword evidence="4" id="KW-0545">Nucleotide biosynthesis</keyword>
<dbReference type="FunFam" id="3.40.50.2020:FF:000007">
    <property type="entry name" value="Ribose-phosphate pyrophosphokinase"/>
    <property type="match status" value="1"/>
</dbReference>
<gene>
    <name evidence="11" type="ORF">COS52_01225</name>
</gene>
<feature type="domain" description="Ribose-phosphate pyrophosphokinase N-terminal" evidence="10">
    <location>
        <begin position="1"/>
        <end position="117"/>
    </location>
</feature>
<evidence type="ECO:0000256" key="3">
    <source>
        <dbReference type="ARBA" id="ARBA00022723"/>
    </source>
</evidence>
<dbReference type="PANTHER" id="PTHR10210:SF32">
    <property type="entry name" value="RIBOSE-PHOSPHATE PYROPHOSPHOKINASE 2"/>
    <property type="match status" value="1"/>
</dbReference>
<dbReference type="CDD" id="cd06223">
    <property type="entry name" value="PRTases_typeI"/>
    <property type="match status" value="1"/>
</dbReference>
<dbReference type="InterPro" id="IPR005946">
    <property type="entry name" value="Rib-P_diPkinase"/>
</dbReference>
<dbReference type="NCBIfam" id="TIGR01251">
    <property type="entry name" value="ribP_PPkin"/>
    <property type="match status" value="1"/>
</dbReference>
<dbReference type="AlphaFoldDB" id="A0A2M7BTC9"/>
<dbReference type="Pfam" id="PF13793">
    <property type="entry name" value="Pribosyltran_N"/>
    <property type="match status" value="1"/>
</dbReference>
<comment type="catalytic activity">
    <reaction evidence="9">
        <text>D-ribose 5-phosphate + ATP = 5-phospho-alpha-D-ribose 1-diphosphate + AMP + H(+)</text>
        <dbReference type="Rhea" id="RHEA:15609"/>
        <dbReference type="ChEBI" id="CHEBI:15378"/>
        <dbReference type="ChEBI" id="CHEBI:30616"/>
        <dbReference type="ChEBI" id="CHEBI:58017"/>
        <dbReference type="ChEBI" id="CHEBI:78346"/>
        <dbReference type="ChEBI" id="CHEBI:456215"/>
        <dbReference type="EC" id="2.7.6.1"/>
    </reaction>
</comment>
<dbReference type="InterPro" id="IPR029099">
    <property type="entry name" value="Pribosyltran_N"/>
</dbReference>
<organism evidence="11 12">
    <name type="scientific">Candidatus Roizmanbacteria bacterium CG03_land_8_20_14_0_80_39_12</name>
    <dbReference type="NCBI Taxonomy" id="1974847"/>
    <lineage>
        <taxon>Bacteria</taxon>
        <taxon>Candidatus Roizmaniibacteriota</taxon>
    </lineage>
</organism>
<name>A0A2M7BTC9_9BACT</name>
<dbReference type="Gene3D" id="3.40.50.2020">
    <property type="match status" value="2"/>
</dbReference>
<evidence type="ECO:0000256" key="2">
    <source>
        <dbReference type="ARBA" id="ARBA00022679"/>
    </source>
</evidence>
<evidence type="ECO:0000313" key="11">
    <source>
        <dbReference type="EMBL" id="PIV08720.1"/>
    </source>
</evidence>
<comment type="caution">
    <text evidence="11">The sequence shown here is derived from an EMBL/GenBank/DDBJ whole genome shotgun (WGS) entry which is preliminary data.</text>
</comment>
<dbReference type="GO" id="GO:0005524">
    <property type="term" value="F:ATP binding"/>
    <property type="evidence" value="ECO:0007669"/>
    <property type="project" value="UniProtKB-KW"/>
</dbReference>
<evidence type="ECO:0000256" key="1">
    <source>
        <dbReference type="ARBA" id="ARBA00013247"/>
    </source>
</evidence>
<dbReference type="Proteomes" id="UP000230119">
    <property type="component" value="Unassembled WGS sequence"/>
</dbReference>
<keyword evidence="5" id="KW-0547">Nucleotide-binding</keyword>
<keyword evidence="7" id="KW-0067">ATP-binding</keyword>
<keyword evidence="8" id="KW-0460">Magnesium</keyword>
<dbReference type="GO" id="GO:0016301">
    <property type="term" value="F:kinase activity"/>
    <property type="evidence" value="ECO:0007669"/>
    <property type="project" value="UniProtKB-KW"/>
</dbReference>
<evidence type="ECO:0000256" key="6">
    <source>
        <dbReference type="ARBA" id="ARBA00022777"/>
    </source>
</evidence>
<evidence type="ECO:0000313" key="12">
    <source>
        <dbReference type="Proteomes" id="UP000230119"/>
    </source>
</evidence>
<keyword evidence="3" id="KW-0479">Metal-binding</keyword>
<dbReference type="Pfam" id="PF14572">
    <property type="entry name" value="Pribosyl_synth"/>
    <property type="match status" value="1"/>
</dbReference>
<evidence type="ECO:0000256" key="8">
    <source>
        <dbReference type="ARBA" id="ARBA00022842"/>
    </source>
</evidence>
<dbReference type="GO" id="GO:0002189">
    <property type="term" value="C:ribose phosphate diphosphokinase complex"/>
    <property type="evidence" value="ECO:0007669"/>
    <property type="project" value="TreeGrafter"/>
</dbReference>
<reference evidence="12" key="1">
    <citation type="submission" date="2017-09" db="EMBL/GenBank/DDBJ databases">
        <title>Depth-based differentiation of microbial function through sediment-hosted aquifers and enrichment of novel symbionts in the deep terrestrial subsurface.</title>
        <authorList>
            <person name="Probst A.J."/>
            <person name="Ladd B."/>
            <person name="Jarett J.K."/>
            <person name="Geller-Mcgrath D.E."/>
            <person name="Sieber C.M.K."/>
            <person name="Emerson J.B."/>
            <person name="Anantharaman K."/>
            <person name="Thomas B.C."/>
            <person name="Malmstrom R."/>
            <person name="Stieglmeier M."/>
            <person name="Klingl A."/>
            <person name="Woyke T."/>
            <person name="Ryan C.M."/>
            <person name="Banfield J.F."/>
        </authorList>
    </citation>
    <scope>NUCLEOTIDE SEQUENCE [LARGE SCALE GENOMIC DNA]</scope>
</reference>
<dbReference type="InterPro" id="IPR029057">
    <property type="entry name" value="PRTase-like"/>
</dbReference>
<dbReference type="InterPro" id="IPR000836">
    <property type="entry name" value="PRTase_dom"/>
</dbReference>
<proteinExistence type="predicted"/>
<evidence type="ECO:0000259" key="10">
    <source>
        <dbReference type="Pfam" id="PF13793"/>
    </source>
</evidence>
<evidence type="ECO:0000256" key="4">
    <source>
        <dbReference type="ARBA" id="ARBA00022727"/>
    </source>
</evidence>
<evidence type="ECO:0000256" key="5">
    <source>
        <dbReference type="ARBA" id="ARBA00022741"/>
    </source>
</evidence>
<keyword evidence="2" id="KW-0808">Transferase</keyword>
<dbReference type="GO" id="GO:0004749">
    <property type="term" value="F:ribose phosphate diphosphokinase activity"/>
    <property type="evidence" value="ECO:0007669"/>
    <property type="project" value="UniProtKB-EC"/>
</dbReference>
<dbReference type="GO" id="GO:0000287">
    <property type="term" value="F:magnesium ion binding"/>
    <property type="evidence" value="ECO:0007669"/>
    <property type="project" value="InterPro"/>
</dbReference>
<dbReference type="GO" id="GO:0006015">
    <property type="term" value="P:5-phosphoribose 1-diphosphate biosynthetic process"/>
    <property type="evidence" value="ECO:0007669"/>
    <property type="project" value="TreeGrafter"/>
</dbReference>
<keyword evidence="6" id="KW-0418">Kinase</keyword>
<dbReference type="EC" id="2.7.6.1" evidence="1"/>
<dbReference type="SMART" id="SM01400">
    <property type="entry name" value="Pribosyltran_N"/>
    <property type="match status" value="1"/>
</dbReference>
<dbReference type="PANTHER" id="PTHR10210">
    <property type="entry name" value="RIBOSE-PHOSPHATE DIPHOSPHOKINASE FAMILY MEMBER"/>
    <property type="match status" value="1"/>
</dbReference>
<sequence length="306" mass="34009">MKLFSGSANPVLSQKIADKLGIPLSKAEIVRFENSEIRIHIEEDVKNESCYVIQPTANPSDTHLMELFFFCDALRRQEAKKVYAIIPYFGYARQDVQHRPGECVSANVIIRFLESIGFYKVYAINLHDEATEGVFSIPFKNINAFPILAKEVKRYIGDVTAEKVAVVSPDHGGVERARKFGDELFGHTEHSISVVEKRRDLSQIHKSIALDLYGDVKGKTAVLVDDMITSGGTLRHAAQLCLDRGASRVLTAVIHHDFGPKAPAELQASAIEKVFTTDTIALKEDQKFDKLVEVSVANIIVEAITK</sequence>
<evidence type="ECO:0000256" key="7">
    <source>
        <dbReference type="ARBA" id="ARBA00022840"/>
    </source>
</evidence>
<evidence type="ECO:0000256" key="9">
    <source>
        <dbReference type="ARBA" id="ARBA00049535"/>
    </source>
</evidence>
<dbReference type="GO" id="GO:0005737">
    <property type="term" value="C:cytoplasm"/>
    <property type="evidence" value="ECO:0007669"/>
    <property type="project" value="TreeGrafter"/>
</dbReference>
<dbReference type="EMBL" id="PEVA01000049">
    <property type="protein sequence ID" value="PIV08720.1"/>
    <property type="molecule type" value="Genomic_DNA"/>
</dbReference>
<accession>A0A2M7BTC9</accession>
<dbReference type="SUPFAM" id="SSF53271">
    <property type="entry name" value="PRTase-like"/>
    <property type="match status" value="2"/>
</dbReference>
<protein>
    <recommendedName>
        <fullName evidence="1">ribose-phosphate diphosphokinase</fullName>
        <ecNumber evidence="1">2.7.6.1</ecNumber>
    </recommendedName>
</protein>